<dbReference type="PANTHER" id="PTHR30005">
    <property type="entry name" value="EXOPOLYPHOSPHATASE"/>
    <property type="match status" value="1"/>
</dbReference>
<dbReference type="EMBL" id="CAADFH010000015">
    <property type="protein sequence ID" value="VFJ91318.1"/>
    <property type="molecule type" value="Genomic_DNA"/>
</dbReference>
<evidence type="ECO:0000259" key="3">
    <source>
        <dbReference type="SMART" id="SM00471"/>
    </source>
</evidence>
<dbReference type="PIRSF" id="PIRSF001267">
    <property type="entry name" value="Pyrophosphatase_GppA_Ppx"/>
    <property type="match status" value="1"/>
</dbReference>
<dbReference type="InterPro" id="IPR030673">
    <property type="entry name" value="PyroPPase_GppA_Ppx"/>
</dbReference>
<evidence type="ECO:0000313" key="4">
    <source>
        <dbReference type="EMBL" id="VFJ91318.1"/>
    </source>
</evidence>
<dbReference type="Pfam" id="PF21447">
    <property type="entry name" value="Ppx-GppA_III"/>
    <property type="match status" value="1"/>
</dbReference>
<evidence type="ECO:0000256" key="2">
    <source>
        <dbReference type="SAM" id="MobiDB-lite"/>
    </source>
</evidence>
<organism evidence="4">
    <name type="scientific">Candidatus Kentrum sp. LFY</name>
    <dbReference type="NCBI Taxonomy" id="2126342"/>
    <lineage>
        <taxon>Bacteria</taxon>
        <taxon>Pseudomonadati</taxon>
        <taxon>Pseudomonadota</taxon>
        <taxon>Gammaproteobacteria</taxon>
        <taxon>Candidatus Kentrum</taxon>
    </lineage>
</organism>
<dbReference type="GO" id="GO:0016462">
    <property type="term" value="F:pyrophosphatase activity"/>
    <property type="evidence" value="ECO:0007669"/>
    <property type="project" value="TreeGrafter"/>
</dbReference>
<dbReference type="InterPro" id="IPR050273">
    <property type="entry name" value="GppA/Ppx_hydrolase"/>
</dbReference>
<dbReference type="InterPro" id="IPR048950">
    <property type="entry name" value="Ppx_GppA_C"/>
</dbReference>
<name>A0A450UFQ1_9GAMM</name>
<dbReference type="Gene3D" id="1.10.3210.10">
    <property type="entry name" value="Hypothetical protein af1432"/>
    <property type="match status" value="1"/>
</dbReference>
<dbReference type="Pfam" id="PF02541">
    <property type="entry name" value="Ppx-GppA"/>
    <property type="match status" value="1"/>
</dbReference>
<gene>
    <name evidence="4" type="ORF">BECKLFY1418A_GA0070994_101519</name>
</gene>
<dbReference type="SMART" id="SM00471">
    <property type="entry name" value="HDc"/>
    <property type="match status" value="1"/>
</dbReference>
<feature type="region of interest" description="Disordered" evidence="2">
    <location>
        <begin position="523"/>
        <end position="545"/>
    </location>
</feature>
<dbReference type="CDD" id="cd24052">
    <property type="entry name" value="ASKHA_NBD_HpPPX-GppA-like"/>
    <property type="match status" value="1"/>
</dbReference>
<dbReference type="Gene3D" id="3.30.420.40">
    <property type="match status" value="1"/>
</dbReference>
<dbReference type="SUPFAM" id="SSF109604">
    <property type="entry name" value="HD-domain/PDEase-like"/>
    <property type="match status" value="1"/>
</dbReference>
<proteinExistence type="predicted"/>
<evidence type="ECO:0000256" key="1">
    <source>
        <dbReference type="ARBA" id="ARBA00022801"/>
    </source>
</evidence>
<reference evidence="4" key="1">
    <citation type="submission" date="2019-02" db="EMBL/GenBank/DDBJ databases">
        <authorList>
            <person name="Gruber-Vodicka R. H."/>
            <person name="Seah K. B. B."/>
        </authorList>
    </citation>
    <scope>NUCLEOTIDE SEQUENCE</scope>
    <source>
        <strain evidence="4">BECK_M6</strain>
    </source>
</reference>
<dbReference type="PANTHER" id="PTHR30005:SF0">
    <property type="entry name" value="RETROGRADE REGULATION PROTEIN 2"/>
    <property type="match status" value="1"/>
</dbReference>
<dbReference type="AlphaFoldDB" id="A0A450UFQ1"/>
<sequence>MVPGKYHYSMPSRAAIVDLGSNTSRLVIYEYEPGKWFNLTDEVREVVRLREGMGNTNVLRGAAIERSLNALRMFRTLCNVVGVEDITAVTTSAVRDAENRESFLARVKADTGWELRILSGEEEGYYGALGAINSTGLREGFVVDMGGGSAQVTEVRGGFPGRCVSLPLGALRLTELFLAAEEVSIEQVEALQGFVQEQLAPLDWFRAGSGNELVIIGGTIRNLAQIDQEKYAYPLDSVHAYRFPAENLHAISDHLWRVPCKKRHAVPGLRADRADIIHAGALTYSVIFDHSGFDSAAVSRYGLREGMFCERFLSDRPRPVIDDLRRFSVLSLGRTFAGNEAHSRHVAHLSLRMFDDLYPAHKLDADYRELLWAAGMLHDVGTAIGYDYHHHHSSYIVLNHTLPGYTPRELALISLLCRYHRNKGKPKPRGLASLLLQPDKRALRILAGILRLCEYLERGRRRVIRDLRCHLDEENKWVQIEALADSDAKMELWDAGRNIDVLKQALKMQVELVAGVWHPEDLDSSGGGGLSNEGIPAPSLTQTDR</sequence>
<dbReference type="InterPro" id="IPR003695">
    <property type="entry name" value="Ppx_GppA_N"/>
</dbReference>
<dbReference type="Gene3D" id="3.30.420.150">
    <property type="entry name" value="Exopolyphosphatase. Domain 2"/>
    <property type="match status" value="1"/>
</dbReference>
<protein>
    <submittedName>
        <fullName evidence="4">Exopolyphosphatase / guanosine-5'-triphosphate,3'-diphosphate pyrophosphatase</fullName>
    </submittedName>
</protein>
<dbReference type="InterPro" id="IPR003607">
    <property type="entry name" value="HD/PDEase_dom"/>
</dbReference>
<dbReference type="SUPFAM" id="SSF53067">
    <property type="entry name" value="Actin-like ATPase domain"/>
    <property type="match status" value="2"/>
</dbReference>
<dbReference type="InterPro" id="IPR043129">
    <property type="entry name" value="ATPase_NBD"/>
</dbReference>
<accession>A0A450UFQ1</accession>
<dbReference type="CDD" id="cd00077">
    <property type="entry name" value="HDc"/>
    <property type="match status" value="1"/>
</dbReference>
<keyword evidence="1" id="KW-0378">Hydrolase</keyword>
<feature type="domain" description="HD/PDEase" evidence="3">
    <location>
        <begin position="335"/>
        <end position="468"/>
    </location>
</feature>